<evidence type="ECO:0000256" key="1">
    <source>
        <dbReference type="ARBA" id="ARBA00008520"/>
    </source>
</evidence>
<dbReference type="PANTHER" id="PTHR43649">
    <property type="entry name" value="ARABINOSE-BINDING PROTEIN-RELATED"/>
    <property type="match status" value="1"/>
</dbReference>
<proteinExistence type="inferred from homology"/>
<protein>
    <submittedName>
        <fullName evidence="5">Sugar ABC transporter substrate-binding protein</fullName>
    </submittedName>
</protein>
<feature type="signal peptide" evidence="4">
    <location>
        <begin position="1"/>
        <end position="24"/>
    </location>
</feature>
<dbReference type="Gene3D" id="3.40.190.10">
    <property type="entry name" value="Periplasmic binding protein-like II"/>
    <property type="match status" value="1"/>
</dbReference>
<dbReference type="SUPFAM" id="SSF53850">
    <property type="entry name" value="Periplasmic binding protein-like II"/>
    <property type="match status" value="1"/>
</dbReference>
<evidence type="ECO:0000256" key="2">
    <source>
        <dbReference type="ARBA" id="ARBA00022448"/>
    </source>
</evidence>
<organism evidence="5 6">
    <name type="scientific">Paenibacillus flagellatus</name>
    <dbReference type="NCBI Taxonomy" id="2211139"/>
    <lineage>
        <taxon>Bacteria</taxon>
        <taxon>Bacillati</taxon>
        <taxon>Bacillota</taxon>
        <taxon>Bacilli</taxon>
        <taxon>Bacillales</taxon>
        <taxon>Paenibacillaceae</taxon>
        <taxon>Paenibacillus</taxon>
    </lineage>
</organism>
<comment type="similarity">
    <text evidence="1">Belongs to the bacterial solute-binding protein 1 family.</text>
</comment>
<dbReference type="OrthoDB" id="2507686at2"/>
<dbReference type="PANTHER" id="PTHR43649:SF34">
    <property type="entry name" value="ABC TRANSPORTER PERIPLASMIC-BINDING PROTEIN YCJN-RELATED"/>
    <property type="match status" value="1"/>
</dbReference>
<evidence type="ECO:0000256" key="3">
    <source>
        <dbReference type="ARBA" id="ARBA00022729"/>
    </source>
</evidence>
<evidence type="ECO:0000256" key="4">
    <source>
        <dbReference type="SAM" id="SignalP"/>
    </source>
</evidence>
<dbReference type="Proteomes" id="UP000247476">
    <property type="component" value="Unassembled WGS sequence"/>
</dbReference>
<reference evidence="5 6" key="1">
    <citation type="submission" date="2018-05" db="EMBL/GenBank/DDBJ databases">
        <title>Paenibacillus flagellatus sp. nov., isolated from selenium mineral soil.</title>
        <authorList>
            <person name="Dai X."/>
        </authorList>
    </citation>
    <scope>NUCLEOTIDE SEQUENCE [LARGE SCALE GENOMIC DNA]</scope>
    <source>
        <strain evidence="5 6">DXL2</strain>
    </source>
</reference>
<name>A0A2V5K8A4_9BACL</name>
<dbReference type="EMBL" id="QJVJ01000003">
    <property type="protein sequence ID" value="PYI55729.1"/>
    <property type="molecule type" value="Genomic_DNA"/>
</dbReference>
<keyword evidence="2" id="KW-0813">Transport</keyword>
<keyword evidence="3 4" id="KW-0732">Signal</keyword>
<evidence type="ECO:0000313" key="6">
    <source>
        <dbReference type="Proteomes" id="UP000247476"/>
    </source>
</evidence>
<dbReference type="CDD" id="cd13585">
    <property type="entry name" value="PBP2_TMBP_like"/>
    <property type="match status" value="1"/>
</dbReference>
<evidence type="ECO:0000313" key="5">
    <source>
        <dbReference type="EMBL" id="PYI55729.1"/>
    </source>
</evidence>
<keyword evidence="6" id="KW-1185">Reference proteome</keyword>
<dbReference type="InterPro" id="IPR006059">
    <property type="entry name" value="SBP"/>
</dbReference>
<gene>
    <name evidence="5" type="ORF">DLM86_08380</name>
</gene>
<dbReference type="Pfam" id="PF01547">
    <property type="entry name" value="SBP_bac_1"/>
    <property type="match status" value="1"/>
</dbReference>
<sequence length="445" mass="49196">MKPWIKQTVAATLLTALVAGCGSASSGTDATSGNTGGTASGEKPTLTFWMKKQLFEDQNKLIQDRAKQFGVDNNVNVNVELIAYEDFYPKWSAAIVSKNVPDVSFFGYQEVGQFYAKDVLEDVSDVVKKIEGTNGDMQDSMKKAITFQGKQYAIPFWTESQVLYYRKDLLKNAGFDAPPKTWDEFRKMAKALTDPSKGVYGAGLGYGKGNSDAEFLTRGIIWSYGGSVDTKDGKTVIANSPETVEATKFIRDIFLTDKSTPPSALGWDDSGNNKAYLSGQAAMIFNVGSTLSTIKKDNPDLYEKTGIAPYPAGPKGTFIPGISNNLGIFKDSKNKELAKKFVEYMLTTDWYKTWIEKGAPLTGPVYGKLASEPVWQDEKNKAFVDSVKGFYFLGYPGEYNPKAGEVFNLRIVNDTFQKLLLETNYTPEAAIKDLQTKIEEVYKKQ</sequence>
<dbReference type="InterPro" id="IPR050490">
    <property type="entry name" value="Bact_solute-bd_prot1"/>
</dbReference>
<feature type="chain" id="PRO_5015942110" evidence="4">
    <location>
        <begin position="25"/>
        <end position="445"/>
    </location>
</feature>
<accession>A0A2V5K8A4</accession>
<dbReference type="AlphaFoldDB" id="A0A2V5K8A4"/>
<dbReference type="RefSeq" id="WP_110839531.1">
    <property type="nucleotide sequence ID" value="NZ_QJVJ01000003.1"/>
</dbReference>
<comment type="caution">
    <text evidence="5">The sequence shown here is derived from an EMBL/GenBank/DDBJ whole genome shotgun (WGS) entry which is preliminary data.</text>
</comment>
<dbReference type="PROSITE" id="PS51257">
    <property type="entry name" value="PROKAR_LIPOPROTEIN"/>
    <property type="match status" value="1"/>
</dbReference>